<evidence type="ECO:0000313" key="1">
    <source>
        <dbReference type="EMBL" id="KAA5310410.1"/>
    </source>
</evidence>
<reference evidence="1 2" key="1">
    <citation type="journal article" date="2019" name="Nat. Med.">
        <title>A library of human gut bacterial isolates paired with longitudinal multiomics data enables mechanistic microbiome research.</title>
        <authorList>
            <person name="Poyet M."/>
            <person name="Groussin M."/>
            <person name="Gibbons S.M."/>
            <person name="Avila-Pacheco J."/>
            <person name="Jiang X."/>
            <person name="Kearney S.M."/>
            <person name="Perrotta A.R."/>
            <person name="Berdy B."/>
            <person name="Zhao S."/>
            <person name="Lieberman T.D."/>
            <person name="Swanson P.K."/>
            <person name="Smith M."/>
            <person name="Roesemann S."/>
            <person name="Alexander J.E."/>
            <person name="Rich S.A."/>
            <person name="Livny J."/>
            <person name="Vlamakis H."/>
            <person name="Clish C."/>
            <person name="Bullock K."/>
            <person name="Deik A."/>
            <person name="Scott J."/>
            <person name="Pierce K.A."/>
            <person name="Xavier R.J."/>
            <person name="Alm E.J."/>
        </authorList>
    </citation>
    <scope>NUCLEOTIDE SEQUENCE [LARGE SCALE GENOMIC DNA]</scope>
    <source>
        <strain evidence="1 2">BIOML-A25</strain>
    </source>
</reference>
<protein>
    <submittedName>
        <fullName evidence="1">Adenine methyltransferase</fullName>
    </submittedName>
</protein>
<comment type="caution">
    <text evidence="1">The sequence shown here is derived from an EMBL/GenBank/DDBJ whole genome shotgun (WGS) entry which is preliminary data.</text>
</comment>
<dbReference type="EMBL" id="VVZV01000120">
    <property type="protein sequence ID" value="KAA5310410.1"/>
    <property type="molecule type" value="Genomic_DNA"/>
</dbReference>
<accession>A0A6L3ILI3</accession>
<gene>
    <name evidence="1" type="ORF">F2Z07_24375</name>
</gene>
<sequence length="89" mass="10049">LIECFVKRMAEHGNGIALLFNRCDSKMFQDVIFEKATAMKFLRNRIRFFRPDGTRGDSPGCGSILIAFGEDNAEVIKTCDIAGKYVRIN</sequence>
<dbReference type="AlphaFoldDB" id="A0A6L3ILI3"/>
<organism evidence="1 2">
    <name type="scientific">Phocaeicola dorei</name>
    <dbReference type="NCBI Taxonomy" id="357276"/>
    <lineage>
        <taxon>Bacteria</taxon>
        <taxon>Pseudomonadati</taxon>
        <taxon>Bacteroidota</taxon>
        <taxon>Bacteroidia</taxon>
        <taxon>Bacteroidales</taxon>
        <taxon>Bacteroidaceae</taxon>
        <taxon>Phocaeicola</taxon>
    </lineage>
</organism>
<dbReference type="Proteomes" id="UP000481700">
    <property type="component" value="Unassembled WGS sequence"/>
</dbReference>
<dbReference type="GO" id="GO:0032259">
    <property type="term" value="P:methylation"/>
    <property type="evidence" value="ECO:0007669"/>
    <property type="project" value="UniProtKB-KW"/>
</dbReference>
<evidence type="ECO:0000313" key="2">
    <source>
        <dbReference type="Proteomes" id="UP000481700"/>
    </source>
</evidence>
<feature type="non-terminal residue" evidence="1">
    <location>
        <position position="1"/>
    </location>
</feature>
<name>A0A6L3ILI3_9BACT</name>
<dbReference type="GO" id="GO:0008168">
    <property type="term" value="F:methyltransferase activity"/>
    <property type="evidence" value="ECO:0007669"/>
    <property type="project" value="UniProtKB-KW"/>
</dbReference>
<proteinExistence type="predicted"/>
<keyword evidence="1" id="KW-0489">Methyltransferase</keyword>
<keyword evidence="1" id="KW-0808">Transferase</keyword>